<sequence>MKVTEITNTEFTAMVQAAATKLNKNADFINSLNVFPVPDGDTGTNMSLSMASGYKYVNKDTSQKVGDLSGTLAKGLLMG</sequence>
<dbReference type="Gene3D" id="1.25.40.340">
    <property type="match status" value="1"/>
</dbReference>
<dbReference type="GO" id="GO:0006071">
    <property type="term" value="P:glycerol metabolic process"/>
    <property type="evidence" value="ECO:0007669"/>
    <property type="project" value="InterPro"/>
</dbReference>
<reference evidence="2 3" key="1">
    <citation type="submission" date="2019-11" db="EMBL/GenBank/DDBJ databases">
        <title>Draft Genome Sequence of Plant Growth-Promoting Rhizosphere-Associated Bacteria.</title>
        <authorList>
            <person name="Vasilyev I.Y."/>
            <person name="Radchenko V."/>
            <person name="Ilnitskaya E.V."/>
        </authorList>
    </citation>
    <scope>NUCLEOTIDE SEQUENCE [LARGE SCALE GENOMIC DNA]</scope>
    <source>
        <strain evidence="2 3">VRA_07sq_f</strain>
    </source>
</reference>
<accession>A0A844EMW2</accession>
<dbReference type="PANTHER" id="PTHR33434:SF4">
    <property type="entry name" value="PHOSPHATASE PROTEIN"/>
    <property type="match status" value="1"/>
</dbReference>
<dbReference type="AlphaFoldDB" id="A0A844EMW2"/>
<protein>
    <submittedName>
        <fullName evidence="2">DAK2 domain-containing protein</fullName>
    </submittedName>
</protein>
<dbReference type="GO" id="GO:0004371">
    <property type="term" value="F:glycerone kinase activity"/>
    <property type="evidence" value="ECO:0007669"/>
    <property type="project" value="InterPro"/>
</dbReference>
<feature type="non-terminal residue" evidence="2">
    <location>
        <position position="79"/>
    </location>
</feature>
<organism evidence="2 3">
    <name type="scientific">Lentilactobacillus parabuchneri</name>
    <dbReference type="NCBI Taxonomy" id="152331"/>
    <lineage>
        <taxon>Bacteria</taxon>
        <taxon>Bacillati</taxon>
        <taxon>Bacillota</taxon>
        <taxon>Bacilli</taxon>
        <taxon>Lactobacillales</taxon>
        <taxon>Lactobacillaceae</taxon>
        <taxon>Lentilactobacillus</taxon>
    </lineage>
</organism>
<evidence type="ECO:0000259" key="1">
    <source>
        <dbReference type="PROSITE" id="PS51480"/>
    </source>
</evidence>
<feature type="domain" description="DhaL" evidence="1">
    <location>
        <begin position="9"/>
        <end position="79"/>
    </location>
</feature>
<dbReference type="Pfam" id="PF02734">
    <property type="entry name" value="Dak2"/>
    <property type="match status" value="1"/>
</dbReference>
<gene>
    <name evidence="2" type="ORF">GKC44_11530</name>
</gene>
<dbReference type="PROSITE" id="PS51480">
    <property type="entry name" value="DHAL"/>
    <property type="match status" value="1"/>
</dbReference>
<name>A0A844EMW2_9LACO</name>
<dbReference type="InterPro" id="IPR036117">
    <property type="entry name" value="DhaL_dom_sf"/>
</dbReference>
<evidence type="ECO:0000313" key="3">
    <source>
        <dbReference type="Proteomes" id="UP000491237"/>
    </source>
</evidence>
<dbReference type="Proteomes" id="UP000491237">
    <property type="component" value="Unassembled WGS sequence"/>
</dbReference>
<proteinExistence type="predicted"/>
<dbReference type="PANTHER" id="PTHR33434">
    <property type="entry name" value="DEGV DOMAIN-CONTAINING PROTEIN DR_1986-RELATED"/>
    <property type="match status" value="1"/>
</dbReference>
<comment type="caution">
    <text evidence="2">The sequence shown here is derived from an EMBL/GenBank/DDBJ whole genome shotgun (WGS) entry which is preliminary data.</text>
</comment>
<evidence type="ECO:0000313" key="2">
    <source>
        <dbReference type="EMBL" id="MSE21850.1"/>
    </source>
</evidence>
<dbReference type="SUPFAM" id="SSF101473">
    <property type="entry name" value="DhaL-like"/>
    <property type="match status" value="1"/>
</dbReference>
<dbReference type="InterPro" id="IPR050270">
    <property type="entry name" value="DegV_domain_contain"/>
</dbReference>
<dbReference type="InterPro" id="IPR004007">
    <property type="entry name" value="DhaL_dom"/>
</dbReference>
<dbReference type="EMBL" id="WKKY01000647">
    <property type="protein sequence ID" value="MSE21850.1"/>
    <property type="molecule type" value="Genomic_DNA"/>
</dbReference>